<accession>A0ABM9HIM6</accession>
<gene>
    <name evidence="1" type="ORF">R83534S58_LOCUS178</name>
</gene>
<dbReference type="SUPFAM" id="SSF53187">
    <property type="entry name" value="Zn-dependent exopeptidases"/>
    <property type="match status" value="1"/>
</dbReference>
<comment type="caution">
    <text evidence="1">The sequence shown here is derived from an EMBL/GenBank/DDBJ whole genome shotgun (WGS) entry which is preliminary data.</text>
</comment>
<dbReference type="Gene3D" id="3.40.630.40">
    <property type="entry name" value="Zn-dependent exopeptidases"/>
    <property type="match status" value="1"/>
</dbReference>
<dbReference type="InterPro" id="IPR007709">
    <property type="entry name" value="N-FG_amidohydro"/>
</dbReference>
<reference evidence="1" key="1">
    <citation type="submission" date="2022-10" db="EMBL/GenBank/DDBJ databases">
        <authorList>
            <person name="Botero Cardona J."/>
        </authorList>
    </citation>
    <scope>NUCLEOTIDE SEQUENCE</scope>
    <source>
        <strain evidence="1">R-83534</strain>
    </source>
</reference>
<dbReference type="InterPro" id="IPR011227">
    <property type="entry name" value="UCP029730"/>
</dbReference>
<dbReference type="EMBL" id="CAMXCH010000001">
    <property type="protein sequence ID" value="CAI3925065.1"/>
    <property type="molecule type" value="Genomic_DNA"/>
</dbReference>
<organism evidence="1 2">
    <name type="scientific">Commensalibacter papalotli</name>
    <name type="common">ex Botero et al. 2024</name>
    <dbReference type="NCBI Taxonomy" id="2972766"/>
    <lineage>
        <taxon>Bacteria</taxon>
        <taxon>Pseudomonadati</taxon>
        <taxon>Pseudomonadota</taxon>
        <taxon>Alphaproteobacteria</taxon>
        <taxon>Acetobacterales</taxon>
        <taxon>Acetobacteraceae</taxon>
    </lineage>
</organism>
<protein>
    <submittedName>
        <fullName evidence="1">Predicted N-formylglutamate amidohydrolase (HutG2) (PDB:2ODF)</fullName>
    </submittedName>
</protein>
<sequence>MLLDTHDPHPVSVINKESLSPFFMVCDHAGCLIPSQLKTLGLQQSDLCQHIAWDIGIQKVGEAIAVLIDTTFVAQTYSRLVIDCNRGLNNSTLIPEVSDCVEIIGNLNLTLEQKQARITEIYQPYHQTISQLIDERLRTNIETVFISLHSFTPEMKDGFKRPWHAGILHGQDNQFSMVFKKILEEYYAYPIGDNQPYALSPKNDYTVPTHAYQKKLPYLELEIRQDLITTADQQQEWADRLSLLLPLALQEYRAYAVNNW</sequence>
<proteinExistence type="predicted"/>
<dbReference type="PIRSF" id="PIRSF029730">
    <property type="entry name" value="UCP029730"/>
    <property type="match status" value="1"/>
</dbReference>
<evidence type="ECO:0000313" key="1">
    <source>
        <dbReference type="EMBL" id="CAI3925065.1"/>
    </source>
</evidence>
<dbReference type="RefSeq" id="WP_282023069.1">
    <property type="nucleotide sequence ID" value="NZ_CAMXCH010000001.1"/>
</dbReference>
<name>A0ABM9HIM6_9PROT</name>
<dbReference type="Proteomes" id="UP001154272">
    <property type="component" value="Unassembled WGS sequence"/>
</dbReference>
<evidence type="ECO:0000313" key="2">
    <source>
        <dbReference type="Proteomes" id="UP001154272"/>
    </source>
</evidence>
<dbReference type="Pfam" id="PF05013">
    <property type="entry name" value="FGase"/>
    <property type="match status" value="1"/>
</dbReference>
<keyword evidence="2" id="KW-1185">Reference proteome</keyword>